<sequence length="80" mass="8570">MWATRGVHAHLIPPTHSASDGRRDGEEGSEAGSRNVSGDTRVSRDILDEQMLVISNGKTQSTALKYNITSAALLKTGTTF</sequence>
<reference evidence="2 3" key="1">
    <citation type="submission" date="2019-05" db="EMBL/GenBank/DDBJ databases">
        <title>Another draft genome of Portunus trituberculatus and its Hox gene families provides insights of decapod evolution.</title>
        <authorList>
            <person name="Jeong J.-H."/>
            <person name="Song I."/>
            <person name="Kim S."/>
            <person name="Choi T."/>
            <person name="Kim D."/>
            <person name="Ryu S."/>
            <person name="Kim W."/>
        </authorList>
    </citation>
    <scope>NUCLEOTIDE SEQUENCE [LARGE SCALE GENOMIC DNA]</scope>
    <source>
        <tissue evidence="2">Muscle</tissue>
    </source>
</reference>
<comment type="caution">
    <text evidence="2">The sequence shown here is derived from an EMBL/GenBank/DDBJ whole genome shotgun (WGS) entry which is preliminary data.</text>
</comment>
<evidence type="ECO:0000313" key="2">
    <source>
        <dbReference type="EMBL" id="MPC86562.1"/>
    </source>
</evidence>
<keyword evidence="3" id="KW-1185">Reference proteome</keyword>
<dbReference type="EMBL" id="VSRR010071857">
    <property type="protein sequence ID" value="MPC86562.1"/>
    <property type="molecule type" value="Genomic_DNA"/>
</dbReference>
<dbReference type="AlphaFoldDB" id="A0A5B7IRU1"/>
<gene>
    <name evidence="2" type="ORF">E2C01_081393</name>
</gene>
<evidence type="ECO:0000313" key="3">
    <source>
        <dbReference type="Proteomes" id="UP000324222"/>
    </source>
</evidence>
<name>A0A5B7IRU1_PORTR</name>
<protein>
    <submittedName>
        <fullName evidence="2">Uncharacterized protein</fullName>
    </submittedName>
</protein>
<dbReference type="Proteomes" id="UP000324222">
    <property type="component" value="Unassembled WGS sequence"/>
</dbReference>
<feature type="region of interest" description="Disordered" evidence="1">
    <location>
        <begin position="1"/>
        <end position="42"/>
    </location>
</feature>
<proteinExistence type="predicted"/>
<evidence type="ECO:0000256" key="1">
    <source>
        <dbReference type="SAM" id="MobiDB-lite"/>
    </source>
</evidence>
<organism evidence="2 3">
    <name type="scientific">Portunus trituberculatus</name>
    <name type="common">Swimming crab</name>
    <name type="synonym">Neptunus trituberculatus</name>
    <dbReference type="NCBI Taxonomy" id="210409"/>
    <lineage>
        <taxon>Eukaryota</taxon>
        <taxon>Metazoa</taxon>
        <taxon>Ecdysozoa</taxon>
        <taxon>Arthropoda</taxon>
        <taxon>Crustacea</taxon>
        <taxon>Multicrustacea</taxon>
        <taxon>Malacostraca</taxon>
        <taxon>Eumalacostraca</taxon>
        <taxon>Eucarida</taxon>
        <taxon>Decapoda</taxon>
        <taxon>Pleocyemata</taxon>
        <taxon>Brachyura</taxon>
        <taxon>Eubrachyura</taxon>
        <taxon>Portunoidea</taxon>
        <taxon>Portunidae</taxon>
        <taxon>Portuninae</taxon>
        <taxon>Portunus</taxon>
    </lineage>
</organism>
<accession>A0A5B7IRU1</accession>